<sequence>MFEKQTVVDRIEVLADHTVAVRYVVTVLEDGKPFADQVKGNYFKPGDDYSGEDAKVQAICATVHTAEVIAEYLAAQTQDITA</sequence>
<gene>
    <name evidence="1" type="ORF">UFOVP133_44</name>
</gene>
<proteinExistence type="predicted"/>
<reference evidence="1" key="1">
    <citation type="submission" date="2020-04" db="EMBL/GenBank/DDBJ databases">
        <authorList>
            <person name="Chiriac C."/>
            <person name="Salcher M."/>
            <person name="Ghai R."/>
            <person name="Kavagutti S V."/>
        </authorList>
    </citation>
    <scope>NUCLEOTIDE SEQUENCE</scope>
</reference>
<accession>A0A6J5LCM2</accession>
<protein>
    <submittedName>
        <fullName evidence="1">Uncharacterized protein</fullName>
    </submittedName>
</protein>
<name>A0A6J5LCM2_9CAUD</name>
<dbReference type="EMBL" id="LR796246">
    <property type="protein sequence ID" value="CAB4131093.1"/>
    <property type="molecule type" value="Genomic_DNA"/>
</dbReference>
<evidence type="ECO:0000313" key="1">
    <source>
        <dbReference type="EMBL" id="CAB4131093.1"/>
    </source>
</evidence>
<organism evidence="1">
    <name type="scientific">uncultured Caudovirales phage</name>
    <dbReference type="NCBI Taxonomy" id="2100421"/>
    <lineage>
        <taxon>Viruses</taxon>
        <taxon>Duplodnaviria</taxon>
        <taxon>Heunggongvirae</taxon>
        <taxon>Uroviricota</taxon>
        <taxon>Caudoviricetes</taxon>
        <taxon>Peduoviridae</taxon>
        <taxon>Maltschvirus</taxon>
        <taxon>Maltschvirus maltsch</taxon>
    </lineage>
</organism>